<sequence>MPGIPRREINRLFGPIYRPADNTNVRHQAILRKALELRSLEQFANIFENDFTNLRLVMGTSLMFAQFGIVKHNYMRNFRRVSHETPPLSLEQRQHRDDYRKAYDKHHMAQGNDYDIRGQGDKAGMQAAEQTWHDRMVVHHAAHGRADRPAWALEPLPGLERVRVGGVAPVFAPAPAPTPRALLPRAPAPPFTPLRRAPFPALPSPPSSSRIIDLSHIDDEPARPARKRKFLGVLDISDEEEEEVARPRKKVKRRARFWHIDLTID</sequence>
<protein>
    <submittedName>
        <fullName evidence="1">Uncharacterized protein</fullName>
    </submittedName>
</protein>
<dbReference type="Proteomes" id="UP001218188">
    <property type="component" value="Unassembled WGS sequence"/>
</dbReference>
<reference evidence="1" key="1">
    <citation type="submission" date="2023-03" db="EMBL/GenBank/DDBJ databases">
        <title>Massive genome expansion in bonnet fungi (Mycena s.s.) driven by repeated elements and novel gene families across ecological guilds.</title>
        <authorList>
            <consortium name="Lawrence Berkeley National Laboratory"/>
            <person name="Harder C.B."/>
            <person name="Miyauchi S."/>
            <person name="Viragh M."/>
            <person name="Kuo A."/>
            <person name="Thoen E."/>
            <person name="Andreopoulos B."/>
            <person name="Lu D."/>
            <person name="Skrede I."/>
            <person name="Drula E."/>
            <person name="Henrissat B."/>
            <person name="Morin E."/>
            <person name="Kohler A."/>
            <person name="Barry K."/>
            <person name="LaButti K."/>
            <person name="Morin E."/>
            <person name="Salamov A."/>
            <person name="Lipzen A."/>
            <person name="Mereny Z."/>
            <person name="Hegedus B."/>
            <person name="Baldrian P."/>
            <person name="Stursova M."/>
            <person name="Weitz H."/>
            <person name="Taylor A."/>
            <person name="Grigoriev I.V."/>
            <person name="Nagy L.G."/>
            <person name="Martin F."/>
            <person name="Kauserud H."/>
        </authorList>
    </citation>
    <scope>NUCLEOTIDE SEQUENCE</scope>
    <source>
        <strain evidence="1">CBHHK200</strain>
    </source>
</reference>
<accession>A0AAD6TLH3</accession>
<organism evidence="1 2">
    <name type="scientific">Mycena alexandri</name>
    <dbReference type="NCBI Taxonomy" id="1745969"/>
    <lineage>
        <taxon>Eukaryota</taxon>
        <taxon>Fungi</taxon>
        <taxon>Dikarya</taxon>
        <taxon>Basidiomycota</taxon>
        <taxon>Agaricomycotina</taxon>
        <taxon>Agaricomycetes</taxon>
        <taxon>Agaricomycetidae</taxon>
        <taxon>Agaricales</taxon>
        <taxon>Marasmiineae</taxon>
        <taxon>Mycenaceae</taxon>
        <taxon>Mycena</taxon>
    </lineage>
</organism>
<dbReference type="EMBL" id="JARJCM010000003">
    <property type="protein sequence ID" value="KAJ7046017.1"/>
    <property type="molecule type" value="Genomic_DNA"/>
</dbReference>
<dbReference type="AlphaFoldDB" id="A0AAD6TLH3"/>
<evidence type="ECO:0000313" key="2">
    <source>
        <dbReference type="Proteomes" id="UP001218188"/>
    </source>
</evidence>
<name>A0AAD6TLH3_9AGAR</name>
<keyword evidence="2" id="KW-1185">Reference proteome</keyword>
<gene>
    <name evidence="1" type="ORF">C8F04DRAFT_1248279</name>
</gene>
<evidence type="ECO:0000313" key="1">
    <source>
        <dbReference type="EMBL" id="KAJ7046017.1"/>
    </source>
</evidence>
<proteinExistence type="predicted"/>
<comment type="caution">
    <text evidence="1">The sequence shown here is derived from an EMBL/GenBank/DDBJ whole genome shotgun (WGS) entry which is preliminary data.</text>
</comment>